<proteinExistence type="predicted"/>
<evidence type="ECO:0000256" key="1">
    <source>
        <dbReference type="SAM" id="MobiDB-lite"/>
    </source>
</evidence>
<keyword evidence="3" id="KW-1185">Reference proteome</keyword>
<organism evidence="2 3">
    <name type="scientific">Anopheles coluzzii</name>
    <name type="common">African malaria mosquito</name>
    <dbReference type="NCBI Taxonomy" id="1518534"/>
    <lineage>
        <taxon>Eukaryota</taxon>
        <taxon>Metazoa</taxon>
        <taxon>Ecdysozoa</taxon>
        <taxon>Arthropoda</taxon>
        <taxon>Hexapoda</taxon>
        <taxon>Insecta</taxon>
        <taxon>Pterygota</taxon>
        <taxon>Neoptera</taxon>
        <taxon>Endopterygota</taxon>
        <taxon>Diptera</taxon>
        <taxon>Nematocera</taxon>
        <taxon>Culicoidea</taxon>
        <taxon>Culicidae</taxon>
        <taxon>Anophelinae</taxon>
        <taxon>Anopheles</taxon>
    </lineage>
</organism>
<dbReference type="EnsemblMetazoa" id="ACON030659-RA">
    <property type="protein sequence ID" value="ACON030659-PA"/>
    <property type="gene ID" value="ACON030659"/>
</dbReference>
<evidence type="ECO:0000313" key="3">
    <source>
        <dbReference type="Proteomes" id="UP001105220"/>
    </source>
</evidence>
<protein>
    <submittedName>
        <fullName evidence="2">Uncharacterized protein</fullName>
    </submittedName>
</protein>
<feature type="region of interest" description="Disordered" evidence="1">
    <location>
        <begin position="67"/>
        <end position="86"/>
    </location>
</feature>
<evidence type="ECO:0000313" key="2">
    <source>
        <dbReference type="EnsemblMetazoa" id="ACON030659-PA"/>
    </source>
</evidence>
<name>A0A9I3BDA8_ANOCL</name>
<accession>A0A9I3BDA8</accession>
<reference evidence="2" key="1">
    <citation type="submission" date="2023-03" db="UniProtKB">
        <authorList>
            <consortium name="EnsemblMetazoa"/>
        </authorList>
    </citation>
    <scope>IDENTIFICATION</scope>
    <source>
        <strain evidence="2">Ngousso</strain>
    </source>
</reference>
<feature type="compositionally biased region" description="Basic and acidic residues" evidence="1">
    <location>
        <begin position="67"/>
        <end position="76"/>
    </location>
</feature>
<dbReference type="Proteomes" id="UP001105220">
    <property type="component" value="Unplaced"/>
</dbReference>
<dbReference type="AlphaFoldDB" id="A0A9I3BDA8"/>
<sequence>MINGAIHLCAVGEYWSVEILKLPMRKRLEVRYVQLFRLRRKVCPKTHKSDSPRMHPADFMRRILESHQRSGHDATPCKKSLIKHHV</sequence>